<gene>
    <name evidence="8" type="ORF">A2628_01775</name>
</gene>
<dbReference type="InterPro" id="IPR019757">
    <property type="entry name" value="Pept_S26A_signal_pept_1_Lys-AS"/>
</dbReference>
<dbReference type="GO" id="GO:0016020">
    <property type="term" value="C:membrane"/>
    <property type="evidence" value="ECO:0007669"/>
    <property type="project" value="UniProtKB-SubCell"/>
</dbReference>
<evidence type="ECO:0000313" key="8">
    <source>
        <dbReference type="EMBL" id="OGM27497.1"/>
    </source>
</evidence>
<dbReference type="SUPFAM" id="SSF51306">
    <property type="entry name" value="LexA/Signal peptidase"/>
    <property type="match status" value="1"/>
</dbReference>
<feature type="domain" description="Peptidase S26" evidence="7">
    <location>
        <begin position="12"/>
        <end position="171"/>
    </location>
</feature>
<evidence type="ECO:0000256" key="6">
    <source>
        <dbReference type="RuleBase" id="RU362042"/>
    </source>
</evidence>
<feature type="transmembrane region" description="Helical" evidence="6">
    <location>
        <begin position="6"/>
        <end position="32"/>
    </location>
</feature>
<dbReference type="InterPro" id="IPR036286">
    <property type="entry name" value="LexA/Signal_pep-like_sf"/>
</dbReference>
<dbReference type="AlphaFoldDB" id="A0A1F7YJP9"/>
<evidence type="ECO:0000256" key="3">
    <source>
        <dbReference type="ARBA" id="ARBA00013208"/>
    </source>
</evidence>
<dbReference type="PANTHER" id="PTHR43390">
    <property type="entry name" value="SIGNAL PEPTIDASE I"/>
    <property type="match status" value="1"/>
</dbReference>
<dbReference type="CDD" id="cd06530">
    <property type="entry name" value="S26_SPase_I"/>
    <property type="match status" value="1"/>
</dbReference>
<dbReference type="GO" id="GO:0004252">
    <property type="term" value="F:serine-type endopeptidase activity"/>
    <property type="evidence" value="ECO:0007669"/>
    <property type="project" value="InterPro"/>
</dbReference>
<comment type="caution">
    <text evidence="8">The sequence shown here is derived from an EMBL/GenBank/DDBJ whole genome shotgun (WGS) entry which is preliminary data.</text>
</comment>
<dbReference type="Proteomes" id="UP000179221">
    <property type="component" value="Unassembled WGS sequence"/>
</dbReference>
<reference evidence="8 9" key="1">
    <citation type="journal article" date="2016" name="Nat. Commun.">
        <title>Thousands of microbial genomes shed light on interconnected biogeochemical processes in an aquifer system.</title>
        <authorList>
            <person name="Anantharaman K."/>
            <person name="Brown C.T."/>
            <person name="Hug L.A."/>
            <person name="Sharon I."/>
            <person name="Castelle C.J."/>
            <person name="Probst A.J."/>
            <person name="Thomas B.C."/>
            <person name="Singh A."/>
            <person name="Wilkins M.J."/>
            <person name="Karaoz U."/>
            <person name="Brodie E.L."/>
            <person name="Williams K.H."/>
            <person name="Hubbard S.S."/>
            <person name="Banfield J.F."/>
        </authorList>
    </citation>
    <scope>NUCLEOTIDE SEQUENCE [LARGE SCALE GENOMIC DNA]</scope>
</reference>
<keyword evidence="6" id="KW-0472">Membrane</keyword>
<keyword evidence="6" id="KW-0812">Transmembrane</keyword>
<dbReference type="GO" id="GO:0009003">
    <property type="term" value="F:signal peptidase activity"/>
    <property type="evidence" value="ECO:0007669"/>
    <property type="project" value="UniProtKB-EC"/>
</dbReference>
<evidence type="ECO:0000256" key="4">
    <source>
        <dbReference type="ARBA" id="ARBA00022801"/>
    </source>
</evidence>
<organism evidence="8 9">
    <name type="scientific">Candidatus Woesebacteria bacterium RIFCSPHIGHO2_01_FULL_40_22</name>
    <dbReference type="NCBI Taxonomy" id="1802499"/>
    <lineage>
        <taxon>Bacteria</taxon>
        <taxon>Candidatus Woeseibacteriota</taxon>
    </lineage>
</organism>
<comment type="catalytic activity">
    <reaction evidence="1 6">
        <text>Cleavage of hydrophobic, N-terminal signal or leader sequences from secreted and periplasmic proteins.</text>
        <dbReference type="EC" id="3.4.21.89"/>
    </reaction>
</comment>
<dbReference type="InterPro" id="IPR019758">
    <property type="entry name" value="Pept_S26A_signal_pept_1_CS"/>
</dbReference>
<dbReference type="InterPro" id="IPR000223">
    <property type="entry name" value="Pept_S26A_signal_pept_1"/>
</dbReference>
<feature type="active site" evidence="5">
    <location>
        <position position="41"/>
    </location>
</feature>
<comment type="subcellular location">
    <subcellularLocation>
        <location evidence="6">Membrane</location>
        <topology evidence="6">Single-pass type II membrane protein</topology>
    </subcellularLocation>
</comment>
<dbReference type="PANTHER" id="PTHR43390:SF1">
    <property type="entry name" value="CHLOROPLAST PROCESSING PEPTIDASE"/>
    <property type="match status" value="1"/>
</dbReference>
<dbReference type="Pfam" id="PF10502">
    <property type="entry name" value="Peptidase_S26"/>
    <property type="match status" value="1"/>
</dbReference>
<evidence type="ECO:0000259" key="7">
    <source>
        <dbReference type="Pfam" id="PF10502"/>
    </source>
</evidence>
<keyword evidence="4 6" id="KW-0378">Hydrolase</keyword>
<sequence>MLLKRLGIFFLDILEVIVSAIAIFLFVYLLLVQPHKIKGASMEPNFHNGEFLLTDKLSYRLHEPKRGDVIVFEAPDANGEEFIKRIIGLPGEKISINDGFYYINGQRLSETYIPQTIKTFPNLFLKTGQELYIPQNSYFVSGDNRQASSDSRAWGFITKDKITGRAWLIYWPPKSSGFVQKVSYAT</sequence>
<dbReference type="PRINTS" id="PR00727">
    <property type="entry name" value="LEADERPTASE"/>
</dbReference>
<accession>A0A1F7YJP9</accession>
<evidence type="ECO:0000256" key="5">
    <source>
        <dbReference type="PIRSR" id="PIRSR600223-1"/>
    </source>
</evidence>
<evidence type="ECO:0000313" key="9">
    <source>
        <dbReference type="Proteomes" id="UP000179221"/>
    </source>
</evidence>
<proteinExistence type="inferred from homology"/>
<dbReference type="NCBIfam" id="TIGR02227">
    <property type="entry name" value="sigpep_I_bact"/>
    <property type="match status" value="1"/>
</dbReference>
<dbReference type="InterPro" id="IPR019533">
    <property type="entry name" value="Peptidase_S26"/>
</dbReference>
<protein>
    <recommendedName>
        <fullName evidence="3 6">Signal peptidase I</fullName>
        <ecNumber evidence="3 6">3.4.21.89</ecNumber>
    </recommendedName>
</protein>
<dbReference type="GO" id="GO:0006465">
    <property type="term" value="P:signal peptide processing"/>
    <property type="evidence" value="ECO:0007669"/>
    <property type="project" value="InterPro"/>
</dbReference>
<dbReference type="EC" id="3.4.21.89" evidence="3 6"/>
<dbReference type="PROSITE" id="PS00761">
    <property type="entry name" value="SPASE_I_3"/>
    <property type="match status" value="1"/>
</dbReference>
<keyword evidence="6" id="KW-1133">Transmembrane helix</keyword>
<keyword evidence="6" id="KW-0645">Protease</keyword>
<dbReference type="Gene3D" id="2.10.109.10">
    <property type="entry name" value="Umud Fragment, subunit A"/>
    <property type="match status" value="1"/>
</dbReference>
<feature type="active site" evidence="5">
    <location>
        <position position="84"/>
    </location>
</feature>
<name>A0A1F7YJP9_9BACT</name>
<dbReference type="PROSITE" id="PS00760">
    <property type="entry name" value="SPASE_I_2"/>
    <property type="match status" value="1"/>
</dbReference>
<evidence type="ECO:0000256" key="1">
    <source>
        <dbReference type="ARBA" id="ARBA00000677"/>
    </source>
</evidence>
<evidence type="ECO:0000256" key="2">
    <source>
        <dbReference type="ARBA" id="ARBA00009370"/>
    </source>
</evidence>
<dbReference type="EMBL" id="MGGL01000004">
    <property type="protein sequence ID" value="OGM27497.1"/>
    <property type="molecule type" value="Genomic_DNA"/>
</dbReference>
<comment type="similarity">
    <text evidence="2 6">Belongs to the peptidase S26 family.</text>
</comment>